<protein>
    <recommendedName>
        <fullName evidence="2">CCHC-type domain-containing protein</fullName>
    </recommendedName>
</protein>
<dbReference type="AlphaFoldDB" id="A0A2I0VL16"/>
<keyword evidence="1" id="KW-0863">Zinc-finger</keyword>
<gene>
    <name evidence="3" type="ORF">MA16_Dca007997</name>
</gene>
<evidence type="ECO:0000313" key="3">
    <source>
        <dbReference type="EMBL" id="PKU64091.1"/>
    </source>
</evidence>
<organism evidence="3 4">
    <name type="scientific">Dendrobium catenatum</name>
    <dbReference type="NCBI Taxonomy" id="906689"/>
    <lineage>
        <taxon>Eukaryota</taxon>
        <taxon>Viridiplantae</taxon>
        <taxon>Streptophyta</taxon>
        <taxon>Embryophyta</taxon>
        <taxon>Tracheophyta</taxon>
        <taxon>Spermatophyta</taxon>
        <taxon>Magnoliopsida</taxon>
        <taxon>Liliopsida</taxon>
        <taxon>Asparagales</taxon>
        <taxon>Orchidaceae</taxon>
        <taxon>Epidendroideae</taxon>
        <taxon>Malaxideae</taxon>
        <taxon>Dendrobiinae</taxon>
        <taxon>Dendrobium</taxon>
    </lineage>
</organism>
<dbReference type="GO" id="GO:0003676">
    <property type="term" value="F:nucleic acid binding"/>
    <property type="evidence" value="ECO:0007669"/>
    <property type="project" value="InterPro"/>
</dbReference>
<dbReference type="Proteomes" id="UP000233837">
    <property type="component" value="Unassembled WGS sequence"/>
</dbReference>
<sequence>MFRWGRREFARACIRINLNSKLPCGIWIECLNGRFYKKVEYENLSSICFKCGRIGHKDFVCPNSNNINLVDKEVPSNSSLHDEISLGPWMQVKFKNKKSQKILSNKSVLKDYPTNRISGRNAVIEQISDSDRIIFVQPVQNSEIPFSVADPVGAASNLPILVADLMGAHESENGVNLNSKYEFKIVNNVDEDKGAGYNKTDQLGSDSTEPNIVADMLGDFKSNFEFKNLDDQEEVKEATNSENELVVGPTLNDLMAKSPSTKSVEFSEMVDNIDSVRDTSPTS</sequence>
<evidence type="ECO:0000259" key="2">
    <source>
        <dbReference type="PROSITE" id="PS50158"/>
    </source>
</evidence>
<evidence type="ECO:0000256" key="1">
    <source>
        <dbReference type="PROSITE-ProRule" id="PRU00047"/>
    </source>
</evidence>
<accession>A0A2I0VL16</accession>
<dbReference type="InterPro" id="IPR001878">
    <property type="entry name" value="Znf_CCHC"/>
</dbReference>
<keyword evidence="1" id="KW-0479">Metal-binding</keyword>
<dbReference type="STRING" id="906689.A0A2I0VL16"/>
<reference evidence="3 4" key="2">
    <citation type="journal article" date="2017" name="Nature">
        <title>The Apostasia genome and the evolution of orchids.</title>
        <authorList>
            <person name="Zhang G.Q."/>
            <person name="Liu K.W."/>
            <person name="Li Z."/>
            <person name="Lohaus R."/>
            <person name="Hsiao Y.Y."/>
            <person name="Niu S.C."/>
            <person name="Wang J.Y."/>
            <person name="Lin Y.C."/>
            <person name="Xu Q."/>
            <person name="Chen L.J."/>
            <person name="Yoshida K."/>
            <person name="Fujiwara S."/>
            <person name="Wang Z.W."/>
            <person name="Zhang Y.Q."/>
            <person name="Mitsuda N."/>
            <person name="Wang M."/>
            <person name="Liu G.H."/>
            <person name="Pecoraro L."/>
            <person name="Huang H.X."/>
            <person name="Xiao X.J."/>
            <person name="Lin M."/>
            <person name="Wu X.Y."/>
            <person name="Wu W.L."/>
            <person name="Chen Y.Y."/>
            <person name="Chang S.B."/>
            <person name="Sakamoto S."/>
            <person name="Ohme-Takagi M."/>
            <person name="Yagi M."/>
            <person name="Zeng S.J."/>
            <person name="Shen C.Y."/>
            <person name="Yeh C.M."/>
            <person name="Luo Y.B."/>
            <person name="Tsai W.C."/>
            <person name="Van de Peer Y."/>
            <person name="Liu Z.J."/>
        </authorList>
    </citation>
    <scope>NUCLEOTIDE SEQUENCE [LARGE SCALE GENOMIC DNA]</scope>
    <source>
        <tissue evidence="3">The whole plant</tissue>
    </source>
</reference>
<keyword evidence="1" id="KW-0862">Zinc</keyword>
<dbReference type="EMBL" id="KZ503438">
    <property type="protein sequence ID" value="PKU64091.1"/>
    <property type="molecule type" value="Genomic_DNA"/>
</dbReference>
<name>A0A2I0VL16_9ASPA</name>
<keyword evidence="4" id="KW-1185">Reference proteome</keyword>
<dbReference type="PANTHER" id="PTHR31286:SF99">
    <property type="entry name" value="DUF4283 DOMAIN-CONTAINING PROTEIN"/>
    <property type="match status" value="1"/>
</dbReference>
<reference evidence="3 4" key="1">
    <citation type="journal article" date="2016" name="Sci. Rep.">
        <title>The Dendrobium catenatum Lindl. genome sequence provides insights into polysaccharide synthase, floral development and adaptive evolution.</title>
        <authorList>
            <person name="Zhang G.Q."/>
            <person name="Xu Q."/>
            <person name="Bian C."/>
            <person name="Tsai W.C."/>
            <person name="Yeh C.M."/>
            <person name="Liu K.W."/>
            <person name="Yoshida K."/>
            <person name="Zhang L.S."/>
            <person name="Chang S.B."/>
            <person name="Chen F."/>
            <person name="Shi Y."/>
            <person name="Su Y.Y."/>
            <person name="Zhang Y.Q."/>
            <person name="Chen L.J."/>
            <person name="Yin Y."/>
            <person name="Lin M."/>
            <person name="Huang H."/>
            <person name="Deng H."/>
            <person name="Wang Z.W."/>
            <person name="Zhu S.L."/>
            <person name="Zhao X."/>
            <person name="Deng C."/>
            <person name="Niu S.C."/>
            <person name="Huang J."/>
            <person name="Wang M."/>
            <person name="Liu G.H."/>
            <person name="Yang H.J."/>
            <person name="Xiao X.J."/>
            <person name="Hsiao Y.Y."/>
            <person name="Wu W.L."/>
            <person name="Chen Y.Y."/>
            <person name="Mitsuda N."/>
            <person name="Ohme-Takagi M."/>
            <person name="Luo Y.B."/>
            <person name="Van de Peer Y."/>
            <person name="Liu Z.J."/>
        </authorList>
    </citation>
    <scope>NUCLEOTIDE SEQUENCE [LARGE SCALE GENOMIC DNA]</scope>
    <source>
        <tissue evidence="3">The whole plant</tissue>
    </source>
</reference>
<dbReference type="PANTHER" id="PTHR31286">
    <property type="entry name" value="GLYCINE-RICH CELL WALL STRUCTURAL PROTEIN 1.8-LIKE"/>
    <property type="match status" value="1"/>
</dbReference>
<evidence type="ECO:0000313" key="4">
    <source>
        <dbReference type="Proteomes" id="UP000233837"/>
    </source>
</evidence>
<dbReference type="InterPro" id="IPR040256">
    <property type="entry name" value="At4g02000-like"/>
</dbReference>
<dbReference type="GO" id="GO:0008270">
    <property type="term" value="F:zinc ion binding"/>
    <property type="evidence" value="ECO:0007669"/>
    <property type="project" value="UniProtKB-KW"/>
</dbReference>
<proteinExistence type="predicted"/>
<dbReference type="PROSITE" id="PS50158">
    <property type="entry name" value="ZF_CCHC"/>
    <property type="match status" value="1"/>
</dbReference>
<feature type="domain" description="CCHC-type" evidence="2">
    <location>
        <begin position="48"/>
        <end position="63"/>
    </location>
</feature>